<proteinExistence type="predicted"/>
<feature type="transmembrane region" description="Helical" evidence="1">
    <location>
        <begin position="12"/>
        <end position="31"/>
    </location>
</feature>
<protein>
    <submittedName>
        <fullName evidence="2">Uncharacterized protein</fullName>
    </submittedName>
</protein>
<dbReference type="AlphaFoldDB" id="A0A0G0D1C4"/>
<accession>A0A0G0D1C4</accession>
<organism evidence="2 3">
    <name type="scientific">Candidatus Roizmanbacteria bacterium GW2011_GWA2_35_8</name>
    <dbReference type="NCBI Taxonomy" id="1618479"/>
    <lineage>
        <taxon>Bacteria</taxon>
        <taxon>Candidatus Roizmaniibacteriota</taxon>
    </lineage>
</organism>
<evidence type="ECO:0000313" key="2">
    <source>
        <dbReference type="EMBL" id="KKP87133.1"/>
    </source>
</evidence>
<keyword evidence="1" id="KW-0812">Transmembrane</keyword>
<keyword evidence="1" id="KW-1133">Transmembrane helix</keyword>
<reference evidence="2 3" key="1">
    <citation type="journal article" date="2015" name="Nature">
        <title>rRNA introns, odd ribosomes, and small enigmatic genomes across a large radiation of phyla.</title>
        <authorList>
            <person name="Brown C.T."/>
            <person name="Hug L.A."/>
            <person name="Thomas B.C."/>
            <person name="Sharon I."/>
            <person name="Castelle C.J."/>
            <person name="Singh A."/>
            <person name="Wilkins M.J."/>
            <person name="Williams K.H."/>
            <person name="Banfield J.F."/>
        </authorList>
    </citation>
    <scope>NUCLEOTIDE SEQUENCE [LARGE SCALE GENOMIC DNA]</scope>
</reference>
<comment type="caution">
    <text evidence="2">The sequence shown here is derived from an EMBL/GenBank/DDBJ whole genome shotgun (WGS) entry which is preliminary data.</text>
</comment>
<dbReference type="EMBL" id="LBQX01000006">
    <property type="protein sequence ID" value="KKP87133.1"/>
    <property type="molecule type" value="Genomic_DNA"/>
</dbReference>
<dbReference type="Proteomes" id="UP000034536">
    <property type="component" value="Unassembled WGS sequence"/>
</dbReference>
<name>A0A0G0D1C4_9BACT</name>
<sequence length="893" mass="101682">MKEDRFCFSKYTAKLLLSIVIICFLSFFLIYKIANLVNTKNTAITKSKAAESSAYLSTEVFNKKVYVIIFDPIVTDSGGKKIKFSEYLINTKKSYNDPKILTNKVISSFKKATENRINYSVTKQTTTEYFPISVKGTSLNREDLEYCIAHAYDRIKEDRFNNLCNNGADYIKIFDTYKICDDVNKSKVDEVWIWGYAYFGFSESALIGPNPFPYNGLTISNSKCNKLVPIMGFNYERGLGEALHDFGHRAEASMTTVYQNWSENRKKTKWDLFGLVKAQSTNYNYSGCGSGHYTPVSESDYDYDTGERTQDTVCDNFSDFNIFNSKDLLNKELKKTKINCKINPWLCTQEGYLEWWFSKFPKYKGIDSDGVLEDWLGYVVEPSRVNDYKAKISFKCTDYSEFGRVFGAKECENKKESDIQCKWFDFCNTCETKDKIIANVCPNFCPQFDNNIKGCTTVQEQGLGCVWVGGGVEKCISKTIATDAHIRSISPVSVSTSLISAQITIINNNTFNIEKKLLVSLLESVYGAGTEIISNKEISSSPLNNIFYKFILSEHDAQLNKINKYKIVPKLDFFNTKNPPNYTITTNQCPPNRQAGAIDNICYQSLPATLDYKIIVGKINCYNLGDPKTCDNANNSCSWSSTYGICYKKGEVENNEIKNFCSSIKLENICKNYSIDCEWKNSTCVFIKPVNTPMPTPTDSYKIILNAKLYNYRINKPNYMGENISGIANKFTRNLKYKLTYLNKLKVIRKEYITVELEKEILVYVKKGTDVNVEFVGDIITESCNDCSVVIASTWYDIEGKLSPNNSEVSFNNYKMQPESKITFGLFLTDNIPVSSEKCLIEGNSFCPGRNKNICFHFPQIESDNNKCFYCNGGTWTQIKNSDIGCFPKKLFN</sequence>
<evidence type="ECO:0000313" key="3">
    <source>
        <dbReference type="Proteomes" id="UP000034536"/>
    </source>
</evidence>
<gene>
    <name evidence="2" type="ORF">UR89_C0006G0009</name>
</gene>
<evidence type="ECO:0000256" key="1">
    <source>
        <dbReference type="SAM" id="Phobius"/>
    </source>
</evidence>
<keyword evidence="1" id="KW-0472">Membrane</keyword>